<dbReference type="InterPro" id="IPR050624">
    <property type="entry name" value="HTH-type_Tx_Regulator"/>
</dbReference>
<comment type="caution">
    <text evidence="4">The sequence shown here is derived from an EMBL/GenBank/DDBJ whole genome shotgun (WGS) entry which is preliminary data.</text>
</comment>
<dbReference type="PROSITE" id="PS50977">
    <property type="entry name" value="HTH_TETR_2"/>
    <property type="match status" value="1"/>
</dbReference>
<dbReference type="PANTHER" id="PTHR43479">
    <property type="entry name" value="ACREF/ENVCD OPERON REPRESSOR-RELATED"/>
    <property type="match status" value="1"/>
</dbReference>
<dbReference type="Gene3D" id="1.10.10.60">
    <property type="entry name" value="Homeodomain-like"/>
    <property type="match status" value="1"/>
</dbReference>
<reference evidence="5" key="1">
    <citation type="journal article" date="2019" name="Int. J. Syst. Evol. Microbiol.">
        <title>The Global Catalogue of Microorganisms (GCM) 10K type strain sequencing project: providing services to taxonomists for standard genome sequencing and annotation.</title>
        <authorList>
            <consortium name="The Broad Institute Genomics Platform"/>
            <consortium name="The Broad Institute Genome Sequencing Center for Infectious Disease"/>
            <person name="Wu L."/>
            <person name="Ma J."/>
        </authorList>
    </citation>
    <scope>NUCLEOTIDE SEQUENCE [LARGE SCALE GENOMIC DNA]</scope>
    <source>
        <strain evidence="5">CGMCC 1.16305</strain>
    </source>
</reference>
<dbReference type="SUPFAM" id="SSF46689">
    <property type="entry name" value="Homeodomain-like"/>
    <property type="match status" value="1"/>
</dbReference>
<evidence type="ECO:0000256" key="1">
    <source>
        <dbReference type="ARBA" id="ARBA00023125"/>
    </source>
</evidence>
<dbReference type="PRINTS" id="PR00455">
    <property type="entry name" value="HTHTETR"/>
</dbReference>
<organism evidence="4 5">
    <name type="scientific">Scopulibacillus cellulosilyticus</name>
    <dbReference type="NCBI Taxonomy" id="2665665"/>
    <lineage>
        <taxon>Bacteria</taxon>
        <taxon>Bacillati</taxon>
        <taxon>Bacillota</taxon>
        <taxon>Bacilli</taxon>
        <taxon>Bacillales</taxon>
        <taxon>Sporolactobacillaceae</taxon>
        <taxon>Scopulibacillus</taxon>
    </lineage>
</organism>
<gene>
    <name evidence="4" type="ORF">ACFQRG_03785</name>
</gene>
<dbReference type="Gene3D" id="1.10.357.10">
    <property type="entry name" value="Tetracycline Repressor, domain 2"/>
    <property type="match status" value="1"/>
</dbReference>
<dbReference type="Pfam" id="PF00440">
    <property type="entry name" value="TetR_N"/>
    <property type="match status" value="1"/>
</dbReference>
<feature type="DNA-binding region" description="H-T-H motif" evidence="2">
    <location>
        <begin position="24"/>
        <end position="43"/>
    </location>
</feature>
<accession>A0ABW2PXI9</accession>
<protein>
    <submittedName>
        <fullName evidence="4">TetR/AcrR family transcriptional regulator</fullName>
    </submittedName>
</protein>
<keyword evidence="5" id="KW-1185">Reference proteome</keyword>
<dbReference type="SUPFAM" id="SSF48498">
    <property type="entry name" value="Tetracyclin repressor-like, C-terminal domain"/>
    <property type="match status" value="1"/>
</dbReference>
<proteinExistence type="predicted"/>
<dbReference type="Proteomes" id="UP001596505">
    <property type="component" value="Unassembled WGS sequence"/>
</dbReference>
<evidence type="ECO:0000313" key="5">
    <source>
        <dbReference type="Proteomes" id="UP001596505"/>
    </source>
</evidence>
<feature type="domain" description="HTH tetR-type" evidence="3">
    <location>
        <begin position="1"/>
        <end position="61"/>
    </location>
</feature>
<name>A0ABW2PXI9_9BACL</name>
<evidence type="ECO:0000259" key="3">
    <source>
        <dbReference type="PROSITE" id="PS50977"/>
    </source>
</evidence>
<sequence>MLTRQKLLDAARYVFLEEGFQKATISQIIKRANTGYGTAYVHFSGKDDLLIVLMEDVMAEFIEIAKTSFFPTTKEEAKKMVLNQVTAFLSLAQSNRKMMEVFQEAVGLSTAINLKWEEIRNTFIHCITNDITYSQCKGLARTDLKPELVARMWFFANETYQWEIVRNTHQDTLEEIAETLTSMYVDGLYL</sequence>
<dbReference type="InterPro" id="IPR009057">
    <property type="entry name" value="Homeodomain-like_sf"/>
</dbReference>
<keyword evidence="1 2" id="KW-0238">DNA-binding</keyword>
<dbReference type="InterPro" id="IPR036271">
    <property type="entry name" value="Tet_transcr_reg_TetR-rel_C_sf"/>
</dbReference>
<dbReference type="InterPro" id="IPR001647">
    <property type="entry name" value="HTH_TetR"/>
</dbReference>
<dbReference type="EMBL" id="JBHTCO010000004">
    <property type="protein sequence ID" value="MFC7392093.1"/>
    <property type="molecule type" value="Genomic_DNA"/>
</dbReference>
<evidence type="ECO:0000256" key="2">
    <source>
        <dbReference type="PROSITE-ProRule" id="PRU00335"/>
    </source>
</evidence>
<dbReference type="PANTHER" id="PTHR43479:SF7">
    <property type="entry name" value="TETR-FAMILY TRANSCRIPTIONAL REGULATOR"/>
    <property type="match status" value="1"/>
</dbReference>
<dbReference type="RefSeq" id="WP_380964954.1">
    <property type="nucleotide sequence ID" value="NZ_JBHTCO010000004.1"/>
</dbReference>
<evidence type="ECO:0000313" key="4">
    <source>
        <dbReference type="EMBL" id="MFC7392093.1"/>
    </source>
</evidence>